<reference evidence="5" key="1">
    <citation type="submission" date="2017-06" db="EMBL/GenBank/DDBJ databases">
        <authorList>
            <person name="Varghese N."/>
            <person name="Submissions S."/>
        </authorList>
    </citation>
    <scope>NUCLEOTIDE SEQUENCE [LARGE SCALE GENOMIC DNA]</scope>
    <source>
        <strain evidence="5">DSM 137</strain>
    </source>
</reference>
<dbReference type="CDD" id="cd01398">
    <property type="entry name" value="RPI_A"/>
    <property type="match status" value="1"/>
</dbReference>
<gene>
    <name evidence="3" type="primary">rpiA</name>
    <name evidence="4" type="ORF">SAMN06265338_105160</name>
</gene>
<dbReference type="Gene3D" id="3.40.50.1360">
    <property type="match status" value="1"/>
</dbReference>
<dbReference type="PANTHER" id="PTHR43748:SF3">
    <property type="entry name" value="RIBOSE-5-PHOSPHATE ISOMERASE 3, CHLOROPLASTIC-RELATED"/>
    <property type="match status" value="1"/>
</dbReference>
<dbReference type="PANTHER" id="PTHR43748">
    <property type="entry name" value="RIBOSE-5-PHOSPHATE ISOMERASE 3, CHLOROPLASTIC-RELATED"/>
    <property type="match status" value="1"/>
</dbReference>
<comment type="subunit">
    <text evidence="3">Homodimer.</text>
</comment>
<dbReference type="EC" id="5.3.1.6" evidence="3"/>
<dbReference type="NCBIfam" id="TIGR00021">
    <property type="entry name" value="rpiA"/>
    <property type="match status" value="1"/>
</dbReference>
<comment type="similarity">
    <text evidence="3">Belongs to the ribose 5-phosphate isomerase family.</text>
</comment>
<dbReference type="FunFam" id="3.40.50.1360:FF:000001">
    <property type="entry name" value="Ribose-5-phosphate isomerase A"/>
    <property type="match status" value="1"/>
</dbReference>
<feature type="binding site" evidence="3">
    <location>
        <begin position="31"/>
        <end position="34"/>
    </location>
    <ligand>
        <name>substrate</name>
    </ligand>
</feature>
<sequence>MSLSPVEQLKRLAAERAAALVKPGMKLGLGTGSTAAHFVDCVGEKVRDGLDVVCVPTSERTRLQAQGWNIKLSTLDETPELDLTVDGADEFDPALRLVKGGGGALLREKIVASSSKRMVVITDASKEVKLLGKFKLPVEADLFGLTATARKIEAAAKATGCAGPIVLRKTADGGRFLTDGGNAIFDCDFGVIPDADGLALALNAIPGVVEHGLFIGLATAVIIADAAGIRVLGDLSA</sequence>
<dbReference type="Proteomes" id="UP000198418">
    <property type="component" value="Unassembled WGS sequence"/>
</dbReference>
<evidence type="ECO:0000256" key="2">
    <source>
        <dbReference type="ARBA" id="ARBA00023235"/>
    </source>
</evidence>
<name>A0A212RLX7_RHOAC</name>
<dbReference type="NCBIfam" id="NF001924">
    <property type="entry name" value="PRK00702.1"/>
    <property type="match status" value="1"/>
</dbReference>
<dbReference type="SUPFAM" id="SSF100950">
    <property type="entry name" value="NagB/RpiA/CoA transferase-like"/>
    <property type="match status" value="1"/>
</dbReference>
<dbReference type="HAMAP" id="MF_00170">
    <property type="entry name" value="Rib_5P_isom_A"/>
    <property type="match status" value="1"/>
</dbReference>
<dbReference type="InterPro" id="IPR004788">
    <property type="entry name" value="Ribose5P_isomerase_type_A"/>
</dbReference>
<dbReference type="Pfam" id="PF06026">
    <property type="entry name" value="Rib_5-P_isom_A"/>
    <property type="match status" value="1"/>
</dbReference>
<proteinExistence type="inferred from homology"/>
<keyword evidence="5" id="KW-1185">Reference proteome</keyword>
<comment type="catalytic activity">
    <reaction evidence="1 3">
        <text>aldehydo-D-ribose 5-phosphate = D-ribulose 5-phosphate</text>
        <dbReference type="Rhea" id="RHEA:14657"/>
        <dbReference type="ChEBI" id="CHEBI:58121"/>
        <dbReference type="ChEBI" id="CHEBI:58273"/>
        <dbReference type="EC" id="5.3.1.6"/>
    </reaction>
</comment>
<evidence type="ECO:0000313" key="4">
    <source>
        <dbReference type="EMBL" id="SNB73508.1"/>
    </source>
</evidence>
<dbReference type="UniPathway" id="UPA00115">
    <property type="reaction ID" value="UER00412"/>
</dbReference>
<feature type="active site" description="Proton acceptor" evidence="3">
    <location>
        <position position="108"/>
    </location>
</feature>
<evidence type="ECO:0000256" key="3">
    <source>
        <dbReference type="HAMAP-Rule" id="MF_00170"/>
    </source>
</evidence>
<dbReference type="AlphaFoldDB" id="A0A212RLX7"/>
<feature type="binding site" evidence="3">
    <location>
        <begin position="99"/>
        <end position="102"/>
    </location>
    <ligand>
        <name>substrate</name>
    </ligand>
</feature>
<feature type="binding site" evidence="3">
    <location>
        <position position="126"/>
    </location>
    <ligand>
        <name>substrate</name>
    </ligand>
</feature>
<comment type="function">
    <text evidence="3">Catalyzes the reversible conversion of ribose-5-phosphate to ribulose 5-phosphate.</text>
</comment>
<dbReference type="Gene3D" id="3.30.70.260">
    <property type="match status" value="1"/>
</dbReference>
<dbReference type="EMBL" id="FYDG01000005">
    <property type="protein sequence ID" value="SNB73508.1"/>
    <property type="molecule type" value="Genomic_DNA"/>
</dbReference>
<dbReference type="RefSeq" id="WP_170068146.1">
    <property type="nucleotide sequence ID" value="NZ_FYDG01000005.1"/>
</dbReference>
<dbReference type="InterPro" id="IPR020672">
    <property type="entry name" value="Ribose5P_isomerase_typA_subgr"/>
</dbReference>
<dbReference type="GO" id="GO:0004751">
    <property type="term" value="F:ribose-5-phosphate isomerase activity"/>
    <property type="evidence" value="ECO:0007669"/>
    <property type="project" value="UniProtKB-UniRule"/>
</dbReference>
<organism evidence="4 5">
    <name type="scientific">Rhodoblastus acidophilus</name>
    <name type="common">Rhodopseudomonas acidophila</name>
    <dbReference type="NCBI Taxonomy" id="1074"/>
    <lineage>
        <taxon>Bacteria</taxon>
        <taxon>Pseudomonadati</taxon>
        <taxon>Pseudomonadota</taxon>
        <taxon>Alphaproteobacteria</taxon>
        <taxon>Hyphomicrobiales</taxon>
        <taxon>Rhodoblastaceae</taxon>
        <taxon>Rhodoblastus</taxon>
    </lineage>
</organism>
<feature type="binding site" evidence="3">
    <location>
        <begin position="86"/>
        <end position="89"/>
    </location>
    <ligand>
        <name>substrate</name>
    </ligand>
</feature>
<dbReference type="GO" id="GO:0009052">
    <property type="term" value="P:pentose-phosphate shunt, non-oxidative branch"/>
    <property type="evidence" value="ECO:0007669"/>
    <property type="project" value="UniProtKB-UniRule"/>
</dbReference>
<accession>A0A212RLX7</accession>
<keyword evidence="2 3" id="KW-0413">Isomerase</keyword>
<dbReference type="InterPro" id="IPR037171">
    <property type="entry name" value="NagB/RpiA_transferase-like"/>
</dbReference>
<evidence type="ECO:0000313" key="5">
    <source>
        <dbReference type="Proteomes" id="UP000198418"/>
    </source>
</evidence>
<dbReference type="SUPFAM" id="SSF75445">
    <property type="entry name" value="D-ribose-5-phosphate isomerase (RpiA), lid domain"/>
    <property type="match status" value="1"/>
</dbReference>
<comment type="pathway">
    <text evidence="3">Carbohydrate degradation; pentose phosphate pathway; D-ribose 5-phosphate from D-ribulose 5-phosphate (non-oxidative stage): step 1/1.</text>
</comment>
<protein>
    <recommendedName>
        <fullName evidence="3">Ribose-5-phosphate isomerase A</fullName>
        <ecNumber evidence="3">5.3.1.6</ecNumber>
    </recommendedName>
    <alternativeName>
        <fullName evidence="3">Phosphoriboisomerase A</fullName>
        <shortName evidence="3">PRI</shortName>
    </alternativeName>
</protein>
<dbReference type="InterPro" id="IPR050262">
    <property type="entry name" value="Ribose-5P_isomerase"/>
</dbReference>
<evidence type="ECO:0000256" key="1">
    <source>
        <dbReference type="ARBA" id="ARBA00001713"/>
    </source>
</evidence>